<dbReference type="Pfam" id="PF07690">
    <property type="entry name" value="MFS_1"/>
    <property type="match status" value="1"/>
</dbReference>
<evidence type="ECO:0000313" key="8">
    <source>
        <dbReference type="EMBL" id="KYH13597.1"/>
    </source>
</evidence>
<feature type="transmembrane region" description="Helical" evidence="6">
    <location>
        <begin position="105"/>
        <end position="126"/>
    </location>
</feature>
<feature type="transmembrane region" description="Helical" evidence="6">
    <location>
        <begin position="430"/>
        <end position="447"/>
    </location>
</feature>
<evidence type="ECO:0000256" key="2">
    <source>
        <dbReference type="ARBA" id="ARBA00022448"/>
    </source>
</evidence>
<feature type="transmembrane region" description="Helical" evidence="6">
    <location>
        <begin position="80"/>
        <end position="99"/>
    </location>
</feature>
<feature type="transmembrane region" description="Helical" evidence="6">
    <location>
        <begin position="20"/>
        <end position="41"/>
    </location>
</feature>
<dbReference type="Gene3D" id="1.20.1250.20">
    <property type="entry name" value="MFS general substrate transporter like domains"/>
    <property type="match status" value="1"/>
</dbReference>
<keyword evidence="2" id="KW-0813">Transport</keyword>
<evidence type="ECO:0000256" key="6">
    <source>
        <dbReference type="SAM" id="Phobius"/>
    </source>
</evidence>
<dbReference type="PROSITE" id="PS50850">
    <property type="entry name" value="MFS"/>
    <property type="match status" value="1"/>
</dbReference>
<evidence type="ECO:0000256" key="5">
    <source>
        <dbReference type="ARBA" id="ARBA00023136"/>
    </source>
</evidence>
<accession>A0A151A2Q9</accession>
<dbReference type="Proteomes" id="UP000075418">
    <property type="component" value="Unassembled WGS sequence"/>
</dbReference>
<feature type="transmembrane region" description="Helical" evidence="6">
    <location>
        <begin position="138"/>
        <end position="159"/>
    </location>
</feature>
<dbReference type="GO" id="GO:0005886">
    <property type="term" value="C:plasma membrane"/>
    <property type="evidence" value="ECO:0007669"/>
    <property type="project" value="UniProtKB-SubCell"/>
</dbReference>
<dbReference type="SUPFAM" id="SSF103473">
    <property type="entry name" value="MFS general substrate transporter"/>
    <property type="match status" value="1"/>
</dbReference>
<comment type="subcellular location">
    <subcellularLocation>
        <location evidence="1">Cell membrane</location>
        <topology evidence="1">Multi-pass membrane protein</topology>
    </subcellularLocation>
</comment>
<dbReference type="GO" id="GO:0022857">
    <property type="term" value="F:transmembrane transporter activity"/>
    <property type="evidence" value="ECO:0007669"/>
    <property type="project" value="InterPro"/>
</dbReference>
<feature type="transmembrane region" description="Helical" evidence="6">
    <location>
        <begin position="47"/>
        <end position="68"/>
    </location>
</feature>
<keyword evidence="4 6" id="KW-1133">Transmembrane helix</keyword>
<feature type="transmembrane region" description="Helical" evidence="6">
    <location>
        <begin position="358"/>
        <end position="377"/>
    </location>
</feature>
<organism evidence="8 9">
    <name type="scientific">Staphylococcus kloosii</name>
    <dbReference type="NCBI Taxonomy" id="29384"/>
    <lineage>
        <taxon>Bacteria</taxon>
        <taxon>Bacillati</taxon>
        <taxon>Bacillota</taxon>
        <taxon>Bacilli</taxon>
        <taxon>Bacillales</taxon>
        <taxon>Staphylococcaceae</taxon>
        <taxon>Staphylococcus</taxon>
    </lineage>
</organism>
<dbReference type="InterPro" id="IPR020846">
    <property type="entry name" value="MFS_dom"/>
</dbReference>
<feature type="transmembrane region" description="Helical" evidence="6">
    <location>
        <begin position="398"/>
        <end position="418"/>
    </location>
</feature>
<dbReference type="PANTHER" id="PTHR23501:SF191">
    <property type="entry name" value="VACUOLAR BASIC AMINO ACID TRANSPORTER 4"/>
    <property type="match status" value="1"/>
</dbReference>
<feature type="transmembrane region" description="Helical" evidence="6">
    <location>
        <begin position="171"/>
        <end position="192"/>
    </location>
</feature>
<dbReference type="RefSeq" id="WP_061853828.1">
    <property type="nucleotide sequence ID" value="NZ_LUGM01000002.1"/>
</dbReference>
<evidence type="ECO:0000256" key="1">
    <source>
        <dbReference type="ARBA" id="ARBA00004651"/>
    </source>
</evidence>
<sequence>MGNSSNELTFNKKLYPPMILGSILNPINSSMIAIAMIPIAHAFNIPFYQTALLVTSLYLATSIGQPIIGKLIDVFGPKGLFLFATSLVGLASILAIVTPSFYGLVLARFLIGIGTCAGYPSAMYLIKYEGERTGKDSPSSILTVLAISNQTVSVIGPTLGGLLINFGGWEAIFFVNIPLSILCIIFGVLYFPKVTQSLGKITALKTYIDFIGMTFFTITLVTWIIYFTEPSIKNLYLLIIGIVTFIIFIFVELKSKKPFIDVRLLAHNASLNNTYIRSTLTQTISYSVLYGYTQWLEEGRGLSPSHAGLLMLPMFVIAIIASKYTGSTLSSKNKLYIGTLAGIFTMVSFTLINPQTSLIILVLLAALFGVPQGLMNLANQNALYHQAPKESIGMSAGLLRTFMYIGAIVSSTANGIFFKGGDITVGIHNDGIFCASLGVVVLIMTFVDKRSLAKS</sequence>
<feature type="transmembrane region" description="Helical" evidence="6">
    <location>
        <begin position="335"/>
        <end position="352"/>
    </location>
</feature>
<keyword evidence="5 6" id="KW-0472">Membrane</keyword>
<dbReference type="PANTHER" id="PTHR23501">
    <property type="entry name" value="MAJOR FACILITATOR SUPERFAMILY"/>
    <property type="match status" value="1"/>
</dbReference>
<dbReference type="InterPro" id="IPR036259">
    <property type="entry name" value="MFS_trans_sf"/>
</dbReference>
<proteinExistence type="predicted"/>
<feature type="transmembrane region" description="Helical" evidence="6">
    <location>
        <begin position="204"/>
        <end position="228"/>
    </location>
</feature>
<evidence type="ECO:0000259" key="7">
    <source>
        <dbReference type="PROSITE" id="PS50850"/>
    </source>
</evidence>
<feature type="domain" description="Major facilitator superfamily (MFS) profile" evidence="7">
    <location>
        <begin position="14"/>
        <end position="453"/>
    </location>
</feature>
<name>A0A151A2Q9_9STAP</name>
<evidence type="ECO:0000256" key="4">
    <source>
        <dbReference type="ARBA" id="ARBA00022989"/>
    </source>
</evidence>
<dbReference type="AlphaFoldDB" id="A0A151A2Q9"/>
<protein>
    <recommendedName>
        <fullName evidence="7">Major facilitator superfamily (MFS) profile domain-containing protein</fullName>
    </recommendedName>
</protein>
<evidence type="ECO:0000313" key="9">
    <source>
        <dbReference type="Proteomes" id="UP000075418"/>
    </source>
</evidence>
<dbReference type="InterPro" id="IPR011701">
    <property type="entry name" value="MFS"/>
</dbReference>
<comment type="caution">
    <text evidence="8">The sequence shown here is derived from an EMBL/GenBank/DDBJ whole genome shotgun (WGS) entry which is preliminary data.</text>
</comment>
<reference evidence="8 9" key="1">
    <citation type="submission" date="2016-02" db="EMBL/GenBank/DDBJ databases">
        <title>Draft genome sequence of hydrocarbon degrading Staphylococcus saprophyticus Strain CNV2, isolated from crude-oil contaminated soil from Noonmati Oil Refinery, Guwahati, Assam, India.</title>
        <authorList>
            <person name="Mukherjee A."/>
            <person name="Chettri B."/>
            <person name="Langpoklakpam J."/>
            <person name="Singh A.K."/>
            <person name="Chattopadhyay D.J."/>
        </authorList>
    </citation>
    <scope>NUCLEOTIDE SEQUENCE [LARGE SCALE GENOMIC DNA]</scope>
    <source>
        <strain evidence="8 9">CNV2</strain>
    </source>
</reference>
<dbReference type="EMBL" id="LUGM01000002">
    <property type="protein sequence ID" value="KYH13597.1"/>
    <property type="molecule type" value="Genomic_DNA"/>
</dbReference>
<dbReference type="Gene3D" id="1.20.1720.10">
    <property type="entry name" value="Multidrug resistance protein D"/>
    <property type="match status" value="1"/>
</dbReference>
<keyword evidence="3 6" id="KW-0812">Transmembrane</keyword>
<evidence type="ECO:0000256" key="3">
    <source>
        <dbReference type="ARBA" id="ARBA00022692"/>
    </source>
</evidence>
<feature type="transmembrane region" description="Helical" evidence="6">
    <location>
        <begin position="234"/>
        <end position="253"/>
    </location>
</feature>
<gene>
    <name evidence="8" type="ORF">A0131_02075</name>
</gene>